<gene>
    <name evidence="3" type="ORF">HCEG_01299</name>
</gene>
<name>F0U9P8_AJEC8</name>
<dbReference type="GO" id="GO:0005886">
    <property type="term" value="C:plasma membrane"/>
    <property type="evidence" value="ECO:0007669"/>
    <property type="project" value="TreeGrafter"/>
</dbReference>
<dbReference type="InterPro" id="IPR017927">
    <property type="entry name" value="FAD-bd_FR_type"/>
</dbReference>
<dbReference type="GO" id="GO:0006826">
    <property type="term" value="P:iron ion transport"/>
    <property type="evidence" value="ECO:0007669"/>
    <property type="project" value="TreeGrafter"/>
</dbReference>
<dbReference type="GO" id="GO:0006879">
    <property type="term" value="P:intracellular iron ion homeostasis"/>
    <property type="evidence" value="ECO:0007669"/>
    <property type="project" value="TreeGrafter"/>
</dbReference>
<evidence type="ECO:0000313" key="4">
    <source>
        <dbReference type="Proteomes" id="UP000008142"/>
    </source>
</evidence>
<dbReference type="CDD" id="cd06186">
    <property type="entry name" value="NOX_Duox_like_FAD_NADP"/>
    <property type="match status" value="1"/>
</dbReference>
<dbReference type="HOGENOM" id="CLU_749986_0_0_1"/>
<dbReference type="VEuPathDB" id="FungiDB:I7I53_07010"/>
<dbReference type="AlphaFoldDB" id="F0U9P8"/>
<dbReference type="GO" id="GO:0015677">
    <property type="term" value="P:copper ion import"/>
    <property type="evidence" value="ECO:0007669"/>
    <property type="project" value="TreeGrafter"/>
</dbReference>
<dbReference type="InterPro" id="IPR051410">
    <property type="entry name" value="Ferric/Cupric_Reductase"/>
</dbReference>
<sequence length="369" mass="42105">MAVLQAALHVSVVLWDKVMEFSDRVLRFGFVLIISGGHSTHSEFCDWAALDTFMVLSFLDNSSCSPQYYIIDHIVKVLKRSGVVELTFSPSRPWKVQAGQYIYLTVPIPGSFWSFACSCPYYVTWWEDAPDGTAATVSVIVRVQSGLSMALALTPHRRLRAIVDGPYGGARQREHWDEMKFHDSVMLFATDIGVAGQLPYVRDLLRIFISAGKSMMDRGGGLRRYRITLLWEISEECYQDWVRDWIDQLYEEDDKSLILHFVVYIINRPESDADRAKATESSSKGSKLFPSRGRVFHERMNVEQIIARELAEWDGKIIVTVSVSANSVVRDEVRRVALLNTERLQFQELEFQPTTAMDSFWAPNILATK</sequence>
<dbReference type="OrthoDB" id="4184411at2759"/>
<keyword evidence="1" id="KW-0813">Transport</keyword>
<proteinExistence type="predicted"/>
<dbReference type="GO" id="GO:0000293">
    <property type="term" value="F:ferric-chelate reductase activity"/>
    <property type="evidence" value="ECO:0007669"/>
    <property type="project" value="TreeGrafter"/>
</dbReference>
<dbReference type="PANTHER" id="PTHR32361">
    <property type="entry name" value="FERRIC/CUPRIC REDUCTASE TRANSMEMBRANE COMPONENT"/>
    <property type="match status" value="1"/>
</dbReference>
<protein>
    <recommendedName>
        <fullName evidence="2">FAD-binding FR-type domain-containing protein</fullName>
    </recommendedName>
</protein>
<evidence type="ECO:0000313" key="3">
    <source>
        <dbReference type="EMBL" id="EGC41937.1"/>
    </source>
</evidence>
<feature type="domain" description="FAD-binding FR-type" evidence="2">
    <location>
        <begin position="64"/>
        <end position="173"/>
    </location>
</feature>
<evidence type="ECO:0000259" key="2">
    <source>
        <dbReference type="PROSITE" id="PS51384"/>
    </source>
</evidence>
<dbReference type="PROSITE" id="PS51384">
    <property type="entry name" value="FAD_FR"/>
    <property type="match status" value="1"/>
</dbReference>
<dbReference type="Gene3D" id="3.40.50.80">
    <property type="entry name" value="Nucleotide-binding domain of ferredoxin-NADP reductase (FNR) module"/>
    <property type="match status" value="1"/>
</dbReference>
<organism evidence="4">
    <name type="scientific">Ajellomyces capsulatus (strain H88)</name>
    <name type="common">Darling's disease fungus</name>
    <name type="synonym">Histoplasma capsulatum</name>
    <dbReference type="NCBI Taxonomy" id="544711"/>
    <lineage>
        <taxon>Eukaryota</taxon>
        <taxon>Fungi</taxon>
        <taxon>Dikarya</taxon>
        <taxon>Ascomycota</taxon>
        <taxon>Pezizomycotina</taxon>
        <taxon>Eurotiomycetes</taxon>
        <taxon>Eurotiomycetidae</taxon>
        <taxon>Onygenales</taxon>
        <taxon>Ajellomycetaceae</taxon>
        <taxon>Histoplasma</taxon>
    </lineage>
</organism>
<evidence type="ECO:0000256" key="1">
    <source>
        <dbReference type="ARBA" id="ARBA00022448"/>
    </source>
</evidence>
<dbReference type="EMBL" id="DS990636">
    <property type="protein sequence ID" value="EGC41937.1"/>
    <property type="molecule type" value="Genomic_DNA"/>
</dbReference>
<dbReference type="OMA" id="EISEECY"/>
<dbReference type="Proteomes" id="UP000008142">
    <property type="component" value="Unassembled WGS sequence"/>
</dbReference>
<accession>F0U9P8</accession>
<dbReference type="PANTHER" id="PTHR32361:SF26">
    <property type="entry name" value="FAD-BINDING 8 DOMAIN-CONTAINING PROTEIN-RELATED"/>
    <property type="match status" value="1"/>
</dbReference>
<dbReference type="STRING" id="544711.F0U9P8"/>
<dbReference type="InterPro" id="IPR039261">
    <property type="entry name" value="FNR_nucleotide-bd"/>
</dbReference>
<reference evidence="4" key="1">
    <citation type="submission" date="2008-07" db="EMBL/GenBank/DDBJ databases">
        <title>Annotation of Ajellomyces capsulatus strain H88.</title>
        <authorList>
            <person name="Champion M."/>
            <person name="Cuomo C."/>
            <person name="Ma L.-J."/>
            <person name="Henn M.R."/>
            <person name="Sil A."/>
            <person name="Goldman B."/>
            <person name="Young S.K."/>
            <person name="Kodira C.D."/>
            <person name="Zeng Q."/>
            <person name="Koehrsen M."/>
            <person name="Alvarado L."/>
            <person name="Berlin A."/>
            <person name="Borenstein D."/>
            <person name="Chen Z."/>
            <person name="Engels R."/>
            <person name="Freedman E."/>
            <person name="Gellesch M."/>
            <person name="Goldberg J."/>
            <person name="Griggs A."/>
            <person name="Gujja S."/>
            <person name="Heiman D."/>
            <person name="Hepburn T."/>
            <person name="Howarth C."/>
            <person name="Jen D."/>
            <person name="Larson L."/>
            <person name="Lewis B."/>
            <person name="Mehta T."/>
            <person name="Park D."/>
            <person name="Pearson M."/>
            <person name="Roberts A."/>
            <person name="Saif S."/>
            <person name="Shea T."/>
            <person name="Shenoy N."/>
            <person name="Sisk P."/>
            <person name="Stolte C."/>
            <person name="Sykes S."/>
            <person name="Walk T."/>
            <person name="White J."/>
            <person name="Yandava C."/>
            <person name="Klein B."/>
            <person name="McEwen J.G."/>
            <person name="Puccia R."/>
            <person name="Goldman G.H."/>
            <person name="Felipe M.S."/>
            <person name="Nino-Vega G."/>
            <person name="San-Blas G."/>
            <person name="Taylor J."/>
            <person name="Mendoza L."/>
            <person name="Galagan J."/>
            <person name="Nusbaum C."/>
            <person name="Birren B."/>
        </authorList>
    </citation>
    <scope>NUCLEOTIDE SEQUENCE [LARGE SCALE GENOMIC DNA]</scope>
    <source>
        <strain evidence="4">H88</strain>
    </source>
</reference>